<keyword evidence="1" id="KW-1133">Transmembrane helix</keyword>
<dbReference type="RefSeq" id="WP_266085668.1">
    <property type="nucleotide sequence ID" value="NZ_RKLV01000001.1"/>
</dbReference>
<feature type="transmembrane region" description="Helical" evidence="1">
    <location>
        <begin position="52"/>
        <end position="73"/>
    </location>
</feature>
<accession>A0A9Q4C2E1</accession>
<sequence>MAIEERERELSERADELDEKEEVLREYVGDSVRENVEEAVSEVMKSRGGSRLGTIGSLVLGLVGVTLVVAGVLNGFSGSIDAVPVVFNSQTANLGVTVLLVFSGLAANLAAVAD</sequence>
<dbReference type="EMBL" id="RKLV01000001">
    <property type="protein sequence ID" value="MCX2818053.1"/>
    <property type="molecule type" value="Genomic_DNA"/>
</dbReference>
<feature type="transmembrane region" description="Helical" evidence="1">
    <location>
        <begin position="93"/>
        <end position="113"/>
    </location>
</feature>
<gene>
    <name evidence="2" type="ORF">EGH25_01625</name>
</gene>
<protein>
    <submittedName>
        <fullName evidence="2">Uncharacterized protein</fullName>
    </submittedName>
</protein>
<dbReference type="Proteomes" id="UP001149411">
    <property type="component" value="Unassembled WGS sequence"/>
</dbReference>
<keyword evidence="1" id="KW-0812">Transmembrane</keyword>
<proteinExistence type="predicted"/>
<evidence type="ECO:0000256" key="1">
    <source>
        <dbReference type="SAM" id="Phobius"/>
    </source>
</evidence>
<dbReference type="AlphaFoldDB" id="A0A9Q4C2E1"/>
<comment type="caution">
    <text evidence="2">The sequence shown here is derived from an EMBL/GenBank/DDBJ whole genome shotgun (WGS) entry which is preliminary data.</text>
</comment>
<keyword evidence="1" id="KW-0472">Membrane</keyword>
<keyword evidence="3" id="KW-1185">Reference proteome</keyword>
<organism evidence="2 3">
    <name type="scientific">Halorutilus salinus</name>
    <dbReference type="NCBI Taxonomy" id="2487751"/>
    <lineage>
        <taxon>Archaea</taxon>
        <taxon>Methanobacteriati</taxon>
        <taxon>Methanobacteriota</taxon>
        <taxon>Stenosarchaea group</taxon>
        <taxon>Halobacteria</taxon>
        <taxon>Halorutilales</taxon>
        <taxon>Halorutilaceae</taxon>
        <taxon>Halorutilus</taxon>
    </lineage>
</organism>
<evidence type="ECO:0000313" key="2">
    <source>
        <dbReference type="EMBL" id="MCX2818053.1"/>
    </source>
</evidence>
<reference evidence="2" key="1">
    <citation type="submission" date="2022-09" db="EMBL/GenBank/DDBJ databases">
        <title>Haloadaptaus new haloarchaeum isolated from saline soil.</title>
        <authorList>
            <person name="Duran-Viseras A."/>
            <person name="Sanchez-Porro C."/>
            <person name="Ventosa A."/>
        </authorList>
    </citation>
    <scope>NUCLEOTIDE SEQUENCE</scope>
    <source>
        <strain evidence="2">F3-133</strain>
    </source>
</reference>
<name>A0A9Q4C2E1_9EURY</name>
<evidence type="ECO:0000313" key="3">
    <source>
        <dbReference type="Proteomes" id="UP001149411"/>
    </source>
</evidence>